<dbReference type="PANTHER" id="PTHR30514">
    <property type="entry name" value="GLUCOKINASE"/>
    <property type="match status" value="1"/>
</dbReference>
<dbReference type="Gene3D" id="1.10.10.10">
    <property type="entry name" value="Winged helix-like DNA-binding domain superfamily/Winged helix DNA-binding domain"/>
    <property type="match status" value="1"/>
</dbReference>
<dbReference type="InterPro" id="IPR036388">
    <property type="entry name" value="WH-like_DNA-bd_sf"/>
</dbReference>
<feature type="domain" description="SIS" evidence="5">
    <location>
        <begin position="132"/>
        <end position="272"/>
    </location>
</feature>
<evidence type="ECO:0000256" key="2">
    <source>
        <dbReference type="ARBA" id="ARBA00023125"/>
    </source>
</evidence>
<gene>
    <name evidence="6" type="ORF">Bequi_03005</name>
</gene>
<dbReference type="RefSeq" id="WP_249736465.1">
    <property type="nucleotide sequence ID" value="NZ_JAKNCJ010000001.1"/>
</dbReference>
<organism evidence="6 7">
    <name type="scientific">Brachybacterium equifaecis</name>
    <dbReference type="NCBI Taxonomy" id="2910770"/>
    <lineage>
        <taxon>Bacteria</taxon>
        <taxon>Bacillati</taxon>
        <taxon>Actinomycetota</taxon>
        <taxon>Actinomycetes</taxon>
        <taxon>Micrococcales</taxon>
        <taxon>Dermabacteraceae</taxon>
        <taxon>Brachybacterium</taxon>
    </lineage>
</organism>
<dbReference type="InterPro" id="IPR046348">
    <property type="entry name" value="SIS_dom_sf"/>
</dbReference>
<evidence type="ECO:0000313" key="7">
    <source>
        <dbReference type="Proteomes" id="UP001203761"/>
    </source>
</evidence>
<protein>
    <submittedName>
        <fullName evidence="6">MurR/RpiR family transcriptional regulator</fullName>
    </submittedName>
</protein>
<dbReference type="PROSITE" id="PS51464">
    <property type="entry name" value="SIS"/>
    <property type="match status" value="1"/>
</dbReference>
<keyword evidence="1" id="KW-0805">Transcription regulation</keyword>
<dbReference type="CDD" id="cd05013">
    <property type="entry name" value="SIS_RpiR"/>
    <property type="match status" value="1"/>
</dbReference>
<reference evidence="6" key="1">
    <citation type="submission" date="2022-02" db="EMBL/GenBank/DDBJ databases">
        <authorList>
            <person name="Lee M."/>
            <person name="Kim S.-J."/>
            <person name="Jung M.-Y."/>
        </authorList>
    </citation>
    <scope>NUCLEOTIDE SEQUENCE</scope>
    <source>
        <strain evidence="6">JHP9</strain>
    </source>
</reference>
<dbReference type="Pfam" id="PF01380">
    <property type="entry name" value="SIS"/>
    <property type="match status" value="1"/>
</dbReference>
<evidence type="ECO:0000313" key="6">
    <source>
        <dbReference type="EMBL" id="MCL6422360.1"/>
    </source>
</evidence>
<name>A0ABT0QXQ2_9MICO</name>
<dbReference type="Gene3D" id="3.40.50.10490">
    <property type="entry name" value="Glucose-6-phosphate isomerase like protein, domain 1"/>
    <property type="match status" value="1"/>
</dbReference>
<dbReference type="InterPro" id="IPR047640">
    <property type="entry name" value="RpiR-like"/>
</dbReference>
<evidence type="ECO:0000259" key="5">
    <source>
        <dbReference type="PROSITE" id="PS51464"/>
    </source>
</evidence>
<dbReference type="SUPFAM" id="SSF53697">
    <property type="entry name" value="SIS domain"/>
    <property type="match status" value="1"/>
</dbReference>
<dbReference type="SUPFAM" id="SSF46689">
    <property type="entry name" value="Homeodomain-like"/>
    <property type="match status" value="1"/>
</dbReference>
<dbReference type="InterPro" id="IPR035472">
    <property type="entry name" value="RpiR-like_SIS"/>
</dbReference>
<dbReference type="PANTHER" id="PTHR30514:SF1">
    <property type="entry name" value="HTH-TYPE TRANSCRIPTIONAL REGULATOR HEXR-RELATED"/>
    <property type="match status" value="1"/>
</dbReference>
<evidence type="ECO:0000256" key="1">
    <source>
        <dbReference type="ARBA" id="ARBA00023015"/>
    </source>
</evidence>
<proteinExistence type="predicted"/>
<comment type="caution">
    <text evidence="6">The sequence shown here is derived from an EMBL/GenBank/DDBJ whole genome shotgun (WGS) entry which is preliminary data.</text>
</comment>
<accession>A0ABT0QXQ2</accession>
<feature type="domain" description="HTH rpiR-type" evidence="4">
    <location>
        <begin position="4"/>
        <end position="80"/>
    </location>
</feature>
<dbReference type="InterPro" id="IPR000281">
    <property type="entry name" value="HTH_RpiR"/>
</dbReference>
<evidence type="ECO:0000259" key="4">
    <source>
        <dbReference type="PROSITE" id="PS51071"/>
    </source>
</evidence>
<dbReference type="Pfam" id="PF01418">
    <property type="entry name" value="HTH_6"/>
    <property type="match status" value="1"/>
</dbReference>
<dbReference type="InterPro" id="IPR001347">
    <property type="entry name" value="SIS_dom"/>
</dbReference>
<sequence>MSTPPLVLRLRGMRGELQPALGRIADLIADSPARIAGMTIGELAQEAGCSEATVVRFARELGFRGYRDLRFRLHEEAVAAETAAARTDGAEEEGDIDPADDLATMIAKIAAADARAVQDTVQGLDLAVLARAAEAIASARKIVLFGVGASGLAAMDEQQKLSRVGLHAIAFTDSHSALPAAALLGAGDAMLVFSHTGRTAEILEAARLAREGGARLIAVTGSVGSPLAQLADDVLATSAVESTLRSGATASRIAQLTVVDCVFVAVAARLPDFGRDALARTRAAIGTRRVG</sequence>
<keyword evidence="3" id="KW-0804">Transcription</keyword>
<dbReference type="InterPro" id="IPR009057">
    <property type="entry name" value="Homeodomain-like_sf"/>
</dbReference>
<dbReference type="Proteomes" id="UP001203761">
    <property type="component" value="Unassembled WGS sequence"/>
</dbReference>
<keyword evidence="7" id="KW-1185">Reference proteome</keyword>
<dbReference type="EMBL" id="JAKNCJ010000001">
    <property type="protein sequence ID" value="MCL6422360.1"/>
    <property type="molecule type" value="Genomic_DNA"/>
</dbReference>
<keyword evidence="2" id="KW-0238">DNA-binding</keyword>
<dbReference type="PROSITE" id="PS51071">
    <property type="entry name" value="HTH_RPIR"/>
    <property type="match status" value="1"/>
</dbReference>
<evidence type="ECO:0000256" key="3">
    <source>
        <dbReference type="ARBA" id="ARBA00023163"/>
    </source>
</evidence>